<evidence type="ECO:0000313" key="2">
    <source>
        <dbReference type="EMBL" id="EGG15287.1"/>
    </source>
</evidence>
<evidence type="ECO:0000313" key="3">
    <source>
        <dbReference type="Proteomes" id="UP000007797"/>
    </source>
</evidence>
<organism evidence="2 3">
    <name type="scientific">Cavenderia fasciculata</name>
    <name type="common">Slime mold</name>
    <name type="synonym">Dictyostelium fasciculatum</name>
    <dbReference type="NCBI Taxonomy" id="261658"/>
    <lineage>
        <taxon>Eukaryota</taxon>
        <taxon>Amoebozoa</taxon>
        <taxon>Evosea</taxon>
        <taxon>Eumycetozoa</taxon>
        <taxon>Dictyostelia</taxon>
        <taxon>Acytosteliales</taxon>
        <taxon>Cavenderiaceae</taxon>
        <taxon>Cavenderia</taxon>
    </lineage>
</organism>
<dbReference type="GeneID" id="14867165"/>
<dbReference type="RefSeq" id="XP_004352007.1">
    <property type="nucleotide sequence ID" value="XM_004351955.1"/>
</dbReference>
<dbReference type="InterPro" id="IPR045298">
    <property type="entry name" value="Complex1_LYR_LYRM7"/>
</dbReference>
<dbReference type="STRING" id="1054147.F4Q9B8"/>
<dbReference type="AlphaFoldDB" id="F4Q9B8"/>
<sequence>MSNISKQVIKSYIRLLRTEKRVFGQDMPTLDRVTEQTRTQFRANSNESDPIKIDEMVQHANAVSDFLLTNTVQAVKKTDTQFGMKLEQQQDKTIVTLKFRPENELHVEKTYEFVGDQGRKRVVNRNRNKDAAAGAAASDPMAGSMEKFKPIRRKFEFQGRTVYEWDQTLEDVNIYITPPPGVTAKMIDCTITKTRLSVGLKGNPPFLDEEFYSTIKEKESLWMIEDGELHITLQKMTKAETWSMALKGHKLLSDTQKETQISEDVKKQMMLERFQQEHPEFDFSSAQFNGEAPDAKTFLGGMKE</sequence>
<dbReference type="Proteomes" id="UP000007797">
    <property type="component" value="Unassembled WGS sequence"/>
</dbReference>
<dbReference type="CDD" id="cd20267">
    <property type="entry name" value="Complex1_LYR_LYRM7"/>
    <property type="match status" value="1"/>
</dbReference>
<dbReference type="KEGG" id="dfa:DFA_10121"/>
<name>F4Q9B8_CACFS</name>
<proteinExistence type="predicted"/>
<dbReference type="CDD" id="cd06467">
    <property type="entry name" value="p23_NUDC_like"/>
    <property type="match status" value="1"/>
</dbReference>
<protein>
    <submittedName>
        <fullName evidence="2">LYR motif-containing protein 7</fullName>
    </submittedName>
</protein>
<dbReference type="GO" id="GO:0051082">
    <property type="term" value="F:unfolded protein binding"/>
    <property type="evidence" value="ECO:0007669"/>
    <property type="project" value="TreeGrafter"/>
</dbReference>
<dbReference type="GO" id="GO:0034551">
    <property type="term" value="P:mitochondrial respiratory chain complex III assembly"/>
    <property type="evidence" value="ECO:0007669"/>
    <property type="project" value="InterPro"/>
</dbReference>
<dbReference type="Gene3D" id="2.60.40.790">
    <property type="match status" value="1"/>
</dbReference>
<gene>
    <name evidence="2" type="primary">lyrm7</name>
    <name evidence="2" type="ORF">DFA_10121</name>
</gene>
<accession>F4Q9B8</accession>
<dbReference type="GO" id="GO:0006457">
    <property type="term" value="P:protein folding"/>
    <property type="evidence" value="ECO:0007669"/>
    <property type="project" value="TreeGrafter"/>
</dbReference>
<dbReference type="Pfam" id="PF04969">
    <property type="entry name" value="CS"/>
    <property type="match status" value="1"/>
</dbReference>
<dbReference type="InterPro" id="IPR037898">
    <property type="entry name" value="NudC_fam"/>
</dbReference>
<dbReference type="PROSITE" id="PS51203">
    <property type="entry name" value="CS"/>
    <property type="match status" value="1"/>
</dbReference>
<evidence type="ECO:0000259" key="1">
    <source>
        <dbReference type="PROSITE" id="PS51203"/>
    </source>
</evidence>
<feature type="domain" description="CS" evidence="1">
    <location>
        <begin position="158"/>
        <end position="246"/>
    </location>
</feature>
<dbReference type="SUPFAM" id="SSF49764">
    <property type="entry name" value="HSP20-like chaperones"/>
    <property type="match status" value="1"/>
</dbReference>
<dbReference type="PANTHER" id="PTHR12356:SF18">
    <property type="entry name" value="NUDC DOMAIN-CONTAINING PROTEIN 2"/>
    <property type="match status" value="1"/>
</dbReference>
<reference evidence="3" key="1">
    <citation type="journal article" date="2011" name="Genome Res.">
        <title>Phylogeny-wide analysis of social amoeba genomes highlights ancient origins for complex intercellular communication.</title>
        <authorList>
            <person name="Heidel A.J."/>
            <person name="Lawal H.M."/>
            <person name="Felder M."/>
            <person name="Schilde C."/>
            <person name="Helps N.R."/>
            <person name="Tunggal B."/>
            <person name="Rivero F."/>
            <person name="John U."/>
            <person name="Schleicher M."/>
            <person name="Eichinger L."/>
            <person name="Platzer M."/>
            <person name="Noegel A.A."/>
            <person name="Schaap P."/>
            <person name="Gloeckner G."/>
        </authorList>
    </citation>
    <scope>NUCLEOTIDE SEQUENCE [LARGE SCALE GENOMIC DNA]</scope>
    <source>
        <strain evidence="3">SH3</strain>
    </source>
</reference>
<keyword evidence="3" id="KW-1185">Reference proteome</keyword>
<dbReference type="GO" id="GO:0005739">
    <property type="term" value="C:mitochondrion"/>
    <property type="evidence" value="ECO:0007669"/>
    <property type="project" value="GOC"/>
</dbReference>
<dbReference type="InterPro" id="IPR008978">
    <property type="entry name" value="HSP20-like_chaperone"/>
</dbReference>
<dbReference type="PANTHER" id="PTHR12356">
    <property type="entry name" value="NUCLEAR MOVEMENT PROTEIN NUDC"/>
    <property type="match status" value="1"/>
</dbReference>
<dbReference type="InterPro" id="IPR007052">
    <property type="entry name" value="CS_dom"/>
</dbReference>
<dbReference type="EMBL" id="GL883026">
    <property type="protein sequence ID" value="EGG15287.1"/>
    <property type="molecule type" value="Genomic_DNA"/>
</dbReference>
<dbReference type="OrthoDB" id="515366at2759"/>